<keyword evidence="4" id="KW-1185">Reference proteome</keyword>
<evidence type="ECO:0000259" key="2">
    <source>
        <dbReference type="Pfam" id="PF00571"/>
    </source>
</evidence>
<dbReference type="InterPro" id="IPR000644">
    <property type="entry name" value="CBS_dom"/>
</dbReference>
<dbReference type="PANTHER" id="PTHR43080">
    <property type="entry name" value="CBS DOMAIN-CONTAINING PROTEIN CBSX3, MITOCHONDRIAL"/>
    <property type="match status" value="1"/>
</dbReference>
<dbReference type="InterPro" id="IPR046342">
    <property type="entry name" value="CBS_dom_sf"/>
</dbReference>
<evidence type="ECO:0000313" key="4">
    <source>
        <dbReference type="Proteomes" id="UP000218181"/>
    </source>
</evidence>
<gene>
    <name evidence="3" type="ORF">RT41_GL000403</name>
</gene>
<dbReference type="Proteomes" id="UP000218181">
    <property type="component" value="Unassembled WGS sequence"/>
</dbReference>
<dbReference type="STRING" id="1291764.GCA_001311235_02760"/>
<dbReference type="SUPFAM" id="SSF54631">
    <property type="entry name" value="CBS-domain pair"/>
    <property type="match status" value="1"/>
</dbReference>
<feature type="domain" description="CBS" evidence="2">
    <location>
        <begin position="85"/>
        <end position="136"/>
    </location>
</feature>
<sequence length="153" mass="17673">MIDKNIEAFILKQSPTFVKKAEDVAVLHTEHNVAHAKLLLSQYKYARVPVLNQEKEFVGVIGLNEIVDFEMKADFYYEKSQKTSIGEITNHNISTVQQSYSLEEVMHILVKEPFIPVLQGKTFKGIIVRQEILKAFNAFAHDFTKQYEITQRN</sequence>
<reference evidence="3 4" key="1">
    <citation type="submission" date="2014-12" db="EMBL/GenBank/DDBJ databases">
        <title>Draft genome sequences of 10 type strains of Lactococcus.</title>
        <authorList>
            <person name="Sun Z."/>
            <person name="Zhong Z."/>
            <person name="Liu W."/>
            <person name="Zhang W."/>
            <person name="Zhang H."/>
        </authorList>
    </citation>
    <scope>NUCLEOTIDE SEQUENCE [LARGE SCALE GENOMIC DNA]</scope>
    <source>
        <strain evidence="3 4">JCM 16395</strain>
    </source>
</reference>
<proteinExistence type="predicted"/>
<dbReference type="RefSeq" id="WP_054639815.1">
    <property type="nucleotide sequence ID" value="NZ_BBAL01000012.1"/>
</dbReference>
<dbReference type="AlphaFoldDB" id="A0A2A5RJD4"/>
<dbReference type="InterPro" id="IPR048125">
    <property type="entry name" value="CBS_CbpB"/>
</dbReference>
<evidence type="ECO:0000313" key="3">
    <source>
        <dbReference type="EMBL" id="PCR99212.1"/>
    </source>
</evidence>
<organism evidence="3 4">
    <name type="scientific">Lactococcus fujiensis JCM 16395</name>
    <dbReference type="NCBI Taxonomy" id="1291764"/>
    <lineage>
        <taxon>Bacteria</taxon>
        <taxon>Bacillati</taxon>
        <taxon>Bacillota</taxon>
        <taxon>Bacilli</taxon>
        <taxon>Lactobacillales</taxon>
        <taxon>Streptococcaceae</taxon>
        <taxon>Lactococcus</taxon>
    </lineage>
</organism>
<dbReference type="PANTHER" id="PTHR43080:SF2">
    <property type="entry name" value="CBS DOMAIN-CONTAINING PROTEIN"/>
    <property type="match status" value="1"/>
</dbReference>
<keyword evidence="1" id="KW-0129">CBS domain</keyword>
<dbReference type="Gene3D" id="3.10.580.10">
    <property type="entry name" value="CBS-domain"/>
    <property type="match status" value="1"/>
</dbReference>
<dbReference type="InterPro" id="IPR051257">
    <property type="entry name" value="Diverse_CBS-Domain"/>
</dbReference>
<feature type="domain" description="CBS" evidence="2">
    <location>
        <begin position="22"/>
        <end position="69"/>
    </location>
</feature>
<dbReference type="EMBL" id="JXJU01000010">
    <property type="protein sequence ID" value="PCR99212.1"/>
    <property type="molecule type" value="Genomic_DNA"/>
</dbReference>
<protein>
    <recommendedName>
        <fullName evidence="2">CBS domain-containing protein</fullName>
    </recommendedName>
</protein>
<evidence type="ECO:0000256" key="1">
    <source>
        <dbReference type="ARBA" id="ARBA00023122"/>
    </source>
</evidence>
<name>A0A2A5RJD4_9LACT</name>
<accession>A0A2A5RJD4</accession>
<dbReference type="NCBIfam" id="NF041630">
    <property type="entry name" value="CBS_CbpB"/>
    <property type="match status" value="1"/>
</dbReference>
<comment type="caution">
    <text evidence="3">The sequence shown here is derived from an EMBL/GenBank/DDBJ whole genome shotgun (WGS) entry which is preliminary data.</text>
</comment>
<dbReference type="Pfam" id="PF00571">
    <property type="entry name" value="CBS"/>
    <property type="match status" value="2"/>
</dbReference>
<dbReference type="OrthoDB" id="2375431at2"/>